<evidence type="ECO:0000256" key="1">
    <source>
        <dbReference type="ARBA" id="ARBA00009995"/>
    </source>
</evidence>
<organism evidence="4 5">
    <name type="scientific">Streptomyces hirsutus</name>
    <dbReference type="NCBI Taxonomy" id="35620"/>
    <lineage>
        <taxon>Bacteria</taxon>
        <taxon>Bacillati</taxon>
        <taxon>Actinomycetota</taxon>
        <taxon>Actinomycetes</taxon>
        <taxon>Kitasatosporales</taxon>
        <taxon>Streptomycetaceae</taxon>
        <taxon>Streptomyces</taxon>
    </lineage>
</organism>
<dbReference type="Pfam" id="PF00201">
    <property type="entry name" value="UDPGT"/>
    <property type="match status" value="1"/>
</dbReference>
<dbReference type="PANTHER" id="PTHR48050">
    <property type="entry name" value="STEROL 3-BETA-GLUCOSYLTRANSFERASE"/>
    <property type="match status" value="1"/>
</dbReference>
<dbReference type="PANTHER" id="PTHR48050:SF13">
    <property type="entry name" value="STEROL 3-BETA-GLUCOSYLTRANSFERASE UGT80A2"/>
    <property type="match status" value="1"/>
</dbReference>
<dbReference type="NCBIfam" id="NF033129">
    <property type="entry name" value="macro_glyco_Mgt"/>
    <property type="match status" value="1"/>
</dbReference>
<dbReference type="InterPro" id="IPR006326">
    <property type="entry name" value="UDPGT_MGT-like"/>
</dbReference>
<reference evidence="4 5" key="1">
    <citation type="submission" date="2022-10" db="EMBL/GenBank/DDBJ databases">
        <title>The complete genomes of actinobacterial strains from the NBC collection.</title>
        <authorList>
            <person name="Joergensen T.S."/>
            <person name="Alvarez Arevalo M."/>
            <person name="Sterndorff E.B."/>
            <person name="Faurdal D."/>
            <person name="Vuksanovic O."/>
            <person name="Mourched A.-S."/>
            <person name="Charusanti P."/>
            <person name="Shaw S."/>
            <person name="Blin K."/>
            <person name="Weber T."/>
        </authorList>
    </citation>
    <scope>NUCLEOTIDE SEQUENCE [LARGE SCALE GENOMIC DNA]</scope>
    <source>
        <strain evidence="4 5">NBC 01753</strain>
    </source>
</reference>
<comment type="similarity">
    <text evidence="1 3">Belongs to the UDP-glycosyltransferase family.</text>
</comment>
<dbReference type="Proteomes" id="UP001335325">
    <property type="component" value="Chromosome"/>
</dbReference>
<dbReference type="CDD" id="cd03784">
    <property type="entry name" value="GT1_Gtf-like"/>
    <property type="match status" value="1"/>
</dbReference>
<dbReference type="SUPFAM" id="SSF53756">
    <property type="entry name" value="UDP-Glycosyltransferase/glycogen phosphorylase"/>
    <property type="match status" value="1"/>
</dbReference>
<keyword evidence="3" id="KW-0328">Glycosyltransferase</keyword>
<dbReference type="GeneID" id="91547187"/>
<protein>
    <submittedName>
        <fullName evidence="4">Macrolide-inactivating glycosyltransferase</fullName>
    </submittedName>
</protein>
<keyword evidence="2 3" id="KW-0808">Transferase</keyword>
<accession>A0ABZ1GX93</accession>
<keyword evidence="5" id="KW-1185">Reference proteome</keyword>
<name>A0ABZ1GX93_9ACTN</name>
<proteinExistence type="inferred from homology"/>
<gene>
    <name evidence="4" type="primary">mgt</name>
    <name evidence="4" type="ORF">OIE73_31455</name>
</gene>
<evidence type="ECO:0000313" key="4">
    <source>
        <dbReference type="EMBL" id="WSD09805.1"/>
    </source>
</evidence>
<dbReference type="InterPro" id="IPR035595">
    <property type="entry name" value="UDP_glycos_trans_CS"/>
</dbReference>
<evidence type="ECO:0000256" key="2">
    <source>
        <dbReference type="ARBA" id="ARBA00022679"/>
    </source>
</evidence>
<dbReference type="InterPro" id="IPR002213">
    <property type="entry name" value="UDP_glucos_trans"/>
</dbReference>
<evidence type="ECO:0000256" key="3">
    <source>
        <dbReference type="RuleBase" id="RU003718"/>
    </source>
</evidence>
<dbReference type="NCBIfam" id="TIGR01426">
    <property type="entry name" value="MGT"/>
    <property type="match status" value="1"/>
</dbReference>
<evidence type="ECO:0000313" key="5">
    <source>
        <dbReference type="Proteomes" id="UP001335325"/>
    </source>
</evidence>
<dbReference type="PROSITE" id="PS00375">
    <property type="entry name" value="UDPGT"/>
    <property type="match status" value="1"/>
</dbReference>
<dbReference type="EMBL" id="CP109134">
    <property type="protein sequence ID" value="WSD09805.1"/>
    <property type="molecule type" value="Genomic_DNA"/>
</dbReference>
<dbReference type="RefSeq" id="WP_326755542.1">
    <property type="nucleotide sequence ID" value="NZ_CP109134.1"/>
</dbReference>
<dbReference type="Gene3D" id="3.40.50.2000">
    <property type="entry name" value="Glycogen Phosphorylase B"/>
    <property type="match status" value="2"/>
</dbReference>
<dbReference type="InterPro" id="IPR050426">
    <property type="entry name" value="Glycosyltransferase_28"/>
</dbReference>
<sequence>MTSPAHIAMFSIAAHGHVNPSLEVIRELVARGHRVTYAIPPVFADKVAGTGAEVKLWNSTLPGPEDDPEAWGTTLLDNVEPFLDDAVQALPQLTKAYEGDTPDLVLHDITSYPARVLGHRWGVPVVSLSPNLVAWEGYEKEVGEPMWEEPLRTERGQAYYARFHAWLEENGITEHPDPFVGRPARSLVLIPKALQPNADRVDENVYSFVGACQGDRGAEGEWRRPAGARKVVLVSLGSSFTKQPGFYRECLKAFGDLPGWHLVLQIGKHVDPAELGDVPANVEVRSWVPQLAVLKQADLFVTHAGAGGSQEGLATATPMIAVPQAVDQFGNADMLQALGVARHLPAEEATAEALRTAALDLTGDPEVARRLKEIRAGMAEEGGTRRAADLIEAELPQRG</sequence>